<dbReference type="PROSITE" id="PS50294">
    <property type="entry name" value="WD_REPEATS_REGION"/>
    <property type="match status" value="2"/>
</dbReference>
<protein>
    <submittedName>
        <fullName evidence="4">Uncharacterized protein</fullName>
    </submittedName>
</protein>
<proteinExistence type="predicted"/>
<accession>A0A8J4FWJ9</accession>
<keyword evidence="2" id="KW-0677">Repeat</keyword>
<dbReference type="Gene3D" id="2.130.10.10">
    <property type="entry name" value="YVTN repeat-like/Quinoprotein amine dehydrogenase"/>
    <property type="match status" value="1"/>
</dbReference>
<dbReference type="PANTHER" id="PTHR22847">
    <property type="entry name" value="WD40 REPEAT PROTEIN"/>
    <property type="match status" value="1"/>
</dbReference>
<feature type="repeat" description="WD" evidence="3">
    <location>
        <begin position="68"/>
        <end position="99"/>
    </location>
</feature>
<reference evidence="4" key="1">
    <citation type="journal article" date="2021" name="Proc. Natl. Acad. Sci. U.S.A.">
        <title>Three genomes in the algal genus Volvox reveal the fate of a haploid sex-determining region after a transition to homothallism.</title>
        <authorList>
            <person name="Yamamoto K."/>
            <person name="Hamaji T."/>
            <person name="Kawai-Toyooka H."/>
            <person name="Matsuzaki R."/>
            <person name="Takahashi F."/>
            <person name="Nishimura Y."/>
            <person name="Kawachi M."/>
            <person name="Noguchi H."/>
            <person name="Minakuchi Y."/>
            <person name="Umen J.G."/>
            <person name="Toyoda A."/>
            <person name="Nozaki H."/>
        </authorList>
    </citation>
    <scope>NUCLEOTIDE SEQUENCE</scope>
    <source>
        <strain evidence="4">NIES-3786</strain>
    </source>
</reference>
<comment type="caution">
    <text evidence="4">The sequence shown here is derived from an EMBL/GenBank/DDBJ whole genome shotgun (WGS) entry which is preliminary data.</text>
</comment>
<gene>
    <name evidence="4" type="ORF">Vretifemale_17344</name>
</gene>
<dbReference type="PANTHER" id="PTHR22847:SF637">
    <property type="entry name" value="WD REPEAT DOMAIN 5B"/>
    <property type="match status" value="1"/>
</dbReference>
<evidence type="ECO:0000256" key="3">
    <source>
        <dbReference type="PROSITE-ProRule" id="PRU00221"/>
    </source>
</evidence>
<feature type="non-terminal residue" evidence="4">
    <location>
        <position position="1"/>
    </location>
</feature>
<sequence length="347" mass="36406">DETVRLWDLMPKSTLDRIAVTQARDFKGIQGTITVLCMAPDGQVLASGSDDHTLRLWSTRSNQQLMVLQGHGSPVSALAFDDQAMVLSSGSVCGTVLVWCKDAAGSGSRGGWSQVAKLELALQVSGRMQERHAGQSSLQGLRQLRHPLRFHGCPLMFHSLQQSADRSAHSQRFPWLHVIGSVCFLLRYAQVPDAAVSALALTHYYAPLTTSATSLTSPLPAPSSGFLYTAEPASWAAAGGGAVASTLTGPAAGGARLLLACGTKPRDMASREAAGAYGGGFGFANGGTGSGARRIAGRAKSGGAGAAAGGDDDFFGGRLVRQCLLCVSQGNNFISALMRLREKRFWV</sequence>
<dbReference type="InterPro" id="IPR015943">
    <property type="entry name" value="WD40/YVTN_repeat-like_dom_sf"/>
</dbReference>
<dbReference type="SMART" id="SM00320">
    <property type="entry name" value="WD40"/>
    <property type="match status" value="2"/>
</dbReference>
<dbReference type="Pfam" id="PF00400">
    <property type="entry name" value="WD40"/>
    <property type="match status" value="2"/>
</dbReference>
<dbReference type="OrthoDB" id="526819at2759"/>
<feature type="repeat" description="WD" evidence="3">
    <location>
        <begin position="1"/>
        <end position="17"/>
    </location>
</feature>
<evidence type="ECO:0000256" key="1">
    <source>
        <dbReference type="ARBA" id="ARBA00022574"/>
    </source>
</evidence>
<evidence type="ECO:0000313" key="4">
    <source>
        <dbReference type="EMBL" id="GIL89631.1"/>
    </source>
</evidence>
<evidence type="ECO:0000256" key="2">
    <source>
        <dbReference type="ARBA" id="ARBA00022737"/>
    </source>
</evidence>
<keyword evidence="5" id="KW-1185">Reference proteome</keyword>
<dbReference type="EMBL" id="BNCP01000051">
    <property type="protein sequence ID" value="GIL89631.1"/>
    <property type="molecule type" value="Genomic_DNA"/>
</dbReference>
<dbReference type="PROSITE" id="PS50082">
    <property type="entry name" value="WD_REPEATS_2"/>
    <property type="match status" value="3"/>
</dbReference>
<keyword evidence="1 3" id="KW-0853">WD repeat</keyword>
<dbReference type="SUPFAM" id="SSF50978">
    <property type="entry name" value="WD40 repeat-like"/>
    <property type="match status" value="1"/>
</dbReference>
<feature type="repeat" description="WD" evidence="3">
    <location>
        <begin position="26"/>
        <end position="67"/>
    </location>
</feature>
<dbReference type="AlphaFoldDB" id="A0A8J4FWJ9"/>
<evidence type="ECO:0000313" key="5">
    <source>
        <dbReference type="Proteomes" id="UP000747110"/>
    </source>
</evidence>
<dbReference type="InterPro" id="IPR036322">
    <property type="entry name" value="WD40_repeat_dom_sf"/>
</dbReference>
<name>A0A8J4FWJ9_9CHLO</name>
<dbReference type="Proteomes" id="UP000747110">
    <property type="component" value="Unassembled WGS sequence"/>
</dbReference>
<organism evidence="4 5">
    <name type="scientific">Volvox reticuliferus</name>
    <dbReference type="NCBI Taxonomy" id="1737510"/>
    <lineage>
        <taxon>Eukaryota</taxon>
        <taxon>Viridiplantae</taxon>
        <taxon>Chlorophyta</taxon>
        <taxon>core chlorophytes</taxon>
        <taxon>Chlorophyceae</taxon>
        <taxon>CS clade</taxon>
        <taxon>Chlamydomonadales</taxon>
        <taxon>Volvocaceae</taxon>
        <taxon>Volvox</taxon>
    </lineage>
</organism>
<dbReference type="GO" id="GO:1990234">
    <property type="term" value="C:transferase complex"/>
    <property type="evidence" value="ECO:0007669"/>
    <property type="project" value="UniProtKB-ARBA"/>
</dbReference>
<dbReference type="InterPro" id="IPR001680">
    <property type="entry name" value="WD40_rpt"/>
</dbReference>